<dbReference type="AlphaFoldDB" id="A0A0D3EQM7"/>
<keyword evidence="9" id="KW-1185">Reference proteome</keyword>
<dbReference type="Pfam" id="PF03106">
    <property type="entry name" value="WRKY"/>
    <property type="match status" value="1"/>
</dbReference>
<dbReference type="InterPro" id="IPR044810">
    <property type="entry name" value="WRKY_plant"/>
</dbReference>
<dbReference type="PANTHER" id="PTHR31429">
    <property type="entry name" value="WRKY TRANSCRIPTION FACTOR 36-RELATED"/>
    <property type="match status" value="1"/>
</dbReference>
<dbReference type="PANTHER" id="PTHR31429:SF116">
    <property type="entry name" value="WRKY DNA-BINDING DOMAIN SUPERFAMILY PROTEIN-RELATED"/>
    <property type="match status" value="1"/>
</dbReference>
<keyword evidence="3" id="KW-0238">DNA-binding</keyword>
<feature type="region of interest" description="Disordered" evidence="6">
    <location>
        <begin position="75"/>
        <end position="94"/>
    </location>
</feature>
<name>A0A0D3EQM7_9ORYZ</name>
<dbReference type="eggNOG" id="ENOG502QVE0">
    <property type="taxonomic scope" value="Eukaryota"/>
</dbReference>
<dbReference type="HOGENOM" id="CLU_895398_0_0_1"/>
<dbReference type="Proteomes" id="UP000026960">
    <property type="component" value="Chromosome 1"/>
</dbReference>
<accession>A0A0D3EQM7</accession>
<reference evidence="8" key="2">
    <citation type="submission" date="2015-03" db="UniProtKB">
        <authorList>
            <consortium name="EnsemblPlants"/>
        </authorList>
    </citation>
    <scope>IDENTIFICATION</scope>
</reference>
<dbReference type="SUPFAM" id="SSF118290">
    <property type="entry name" value="WRKY DNA-binding domain"/>
    <property type="match status" value="1"/>
</dbReference>
<sequence length="317" mass="33304">MNTFTLFRDEVQKASEKVHRHHANDDEAGLFLSLGLSLGSSPDACHASKKDEADAGNGGGGDGYLDLALRCDPAAGEPMVHPKRQRATTNSSSSSSICGEYGGAAAAAAVPAGHDDDDRSCMITAASTVNRPGRVVLRTRCSAPTVKDGCQWRKYGQKTAKGNPWPRGYYRCTGAPGCPVKKQVQRCNHDTSVLVTTYDGVHNHPITPYAAALPPSSSSSSAAAAAMLASSSSSSSTLSELQRAMSRSIAMPAAQSSSSWWNQRNYPVEADVVAKAIWDPKFQATVAAAVASYVRDREQSGAGGRVAGELFNLAPPC</sequence>
<dbReference type="GO" id="GO:0043565">
    <property type="term" value="F:sequence-specific DNA binding"/>
    <property type="evidence" value="ECO:0007669"/>
    <property type="project" value="InterPro"/>
</dbReference>
<dbReference type="Gene3D" id="2.20.25.80">
    <property type="entry name" value="WRKY domain"/>
    <property type="match status" value="1"/>
</dbReference>
<dbReference type="EnsemblPlants" id="OBART01G20970.1">
    <property type="protein sequence ID" value="OBART01G20970.1"/>
    <property type="gene ID" value="OBART01G20970"/>
</dbReference>
<evidence type="ECO:0000313" key="8">
    <source>
        <dbReference type="EnsemblPlants" id="OBART01G20970.1"/>
    </source>
</evidence>
<evidence type="ECO:0000256" key="4">
    <source>
        <dbReference type="ARBA" id="ARBA00023163"/>
    </source>
</evidence>
<feature type="domain" description="WRKY" evidence="7">
    <location>
        <begin position="141"/>
        <end position="207"/>
    </location>
</feature>
<proteinExistence type="predicted"/>
<evidence type="ECO:0000313" key="9">
    <source>
        <dbReference type="Proteomes" id="UP000026960"/>
    </source>
</evidence>
<organism evidence="8">
    <name type="scientific">Oryza barthii</name>
    <dbReference type="NCBI Taxonomy" id="65489"/>
    <lineage>
        <taxon>Eukaryota</taxon>
        <taxon>Viridiplantae</taxon>
        <taxon>Streptophyta</taxon>
        <taxon>Embryophyta</taxon>
        <taxon>Tracheophyta</taxon>
        <taxon>Spermatophyta</taxon>
        <taxon>Magnoliopsida</taxon>
        <taxon>Liliopsida</taxon>
        <taxon>Poales</taxon>
        <taxon>Poaceae</taxon>
        <taxon>BOP clade</taxon>
        <taxon>Oryzoideae</taxon>
        <taxon>Oryzeae</taxon>
        <taxon>Oryzinae</taxon>
        <taxon>Oryza</taxon>
    </lineage>
</organism>
<dbReference type="GO" id="GO:0005634">
    <property type="term" value="C:nucleus"/>
    <property type="evidence" value="ECO:0007669"/>
    <property type="project" value="UniProtKB-SubCell"/>
</dbReference>
<evidence type="ECO:0000256" key="2">
    <source>
        <dbReference type="ARBA" id="ARBA00023015"/>
    </source>
</evidence>
<dbReference type="STRING" id="65489.A0A0D3EQM7"/>
<protein>
    <recommendedName>
        <fullName evidence="7">WRKY domain-containing protein</fullName>
    </recommendedName>
</protein>
<dbReference type="PROSITE" id="PS50811">
    <property type="entry name" value="WRKY"/>
    <property type="match status" value="1"/>
</dbReference>
<comment type="subcellular location">
    <subcellularLocation>
        <location evidence="1">Nucleus</location>
    </subcellularLocation>
</comment>
<dbReference type="InterPro" id="IPR003657">
    <property type="entry name" value="WRKY_dom"/>
</dbReference>
<evidence type="ECO:0000256" key="6">
    <source>
        <dbReference type="SAM" id="MobiDB-lite"/>
    </source>
</evidence>
<dbReference type="Gramene" id="OBART01G20970.1">
    <property type="protein sequence ID" value="OBART01G20970.1"/>
    <property type="gene ID" value="OBART01G20970"/>
</dbReference>
<dbReference type="PaxDb" id="65489-OBART01G20970.1"/>
<evidence type="ECO:0000259" key="7">
    <source>
        <dbReference type="PROSITE" id="PS50811"/>
    </source>
</evidence>
<dbReference type="SMART" id="SM00774">
    <property type="entry name" value="WRKY"/>
    <property type="match status" value="1"/>
</dbReference>
<keyword evidence="2" id="KW-0805">Transcription regulation</keyword>
<keyword evidence="4" id="KW-0804">Transcription</keyword>
<evidence type="ECO:0000256" key="3">
    <source>
        <dbReference type="ARBA" id="ARBA00023125"/>
    </source>
</evidence>
<evidence type="ECO:0000256" key="1">
    <source>
        <dbReference type="ARBA" id="ARBA00004123"/>
    </source>
</evidence>
<evidence type="ECO:0000256" key="5">
    <source>
        <dbReference type="ARBA" id="ARBA00023242"/>
    </source>
</evidence>
<reference evidence="8" key="1">
    <citation type="journal article" date="2009" name="Rice">
        <title>De Novo Next Generation Sequencing of Plant Genomes.</title>
        <authorList>
            <person name="Rounsley S."/>
            <person name="Marri P.R."/>
            <person name="Yu Y."/>
            <person name="He R."/>
            <person name="Sisneros N."/>
            <person name="Goicoechea J.L."/>
            <person name="Lee S.J."/>
            <person name="Angelova A."/>
            <person name="Kudrna D."/>
            <person name="Luo M."/>
            <person name="Affourtit J."/>
            <person name="Desany B."/>
            <person name="Knight J."/>
            <person name="Niazi F."/>
            <person name="Egholm M."/>
            <person name="Wing R.A."/>
        </authorList>
    </citation>
    <scope>NUCLEOTIDE SEQUENCE [LARGE SCALE GENOMIC DNA]</scope>
    <source>
        <strain evidence="8">cv. IRGC 105608</strain>
    </source>
</reference>
<dbReference type="GO" id="GO:0003700">
    <property type="term" value="F:DNA-binding transcription factor activity"/>
    <property type="evidence" value="ECO:0007669"/>
    <property type="project" value="InterPro"/>
</dbReference>
<keyword evidence="5" id="KW-0539">Nucleus</keyword>
<dbReference type="InterPro" id="IPR036576">
    <property type="entry name" value="WRKY_dom_sf"/>
</dbReference>